<evidence type="ECO:0000256" key="6">
    <source>
        <dbReference type="ARBA" id="ARBA00023163"/>
    </source>
</evidence>
<dbReference type="PANTHER" id="PTHR13152:SF0">
    <property type="entry name" value="GENERAL TRANSCRIPTION FACTOR IIH SUBUNIT 4"/>
    <property type="match status" value="1"/>
</dbReference>
<evidence type="ECO:0000313" key="11">
    <source>
        <dbReference type="EMBL" id="KAF9516105.1"/>
    </source>
</evidence>
<dbReference type="GO" id="GO:0006366">
    <property type="term" value="P:transcription by RNA polymerase II"/>
    <property type="evidence" value="ECO:0007669"/>
    <property type="project" value="UniProtKB-ARBA"/>
</dbReference>
<comment type="subcellular location">
    <subcellularLocation>
        <location evidence="2 9">Nucleus</location>
    </subcellularLocation>
</comment>
<dbReference type="InterPro" id="IPR040662">
    <property type="entry name" value="Tfb2_C"/>
</dbReference>
<comment type="similarity">
    <text evidence="3 9">Belongs to the TFB2 family.</text>
</comment>
<dbReference type="EMBL" id="MU128943">
    <property type="protein sequence ID" value="KAF9516105.1"/>
    <property type="molecule type" value="Genomic_DNA"/>
</dbReference>
<evidence type="ECO:0000256" key="5">
    <source>
        <dbReference type="ARBA" id="ARBA00023015"/>
    </source>
</evidence>
<evidence type="ECO:0000256" key="3">
    <source>
        <dbReference type="ARBA" id="ARBA00007132"/>
    </source>
</evidence>
<dbReference type="GO" id="GO:0001671">
    <property type="term" value="F:ATPase activator activity"/>
    <property type="evidence" value="ECO:0007669"/>
    <property type="project" value="InterPro"/>
</dbReference>
<evidence type="ECO:0000256" key="2">
    <source>
        <dbReference type="ARBA" id="ARBA00004123"/>
    </source>
</evidence>
<dbReference type="GO" id="GO:0006289">
    <property type="term" value="P:nucleotide-excision repair"/>
    <property type="evidence" value="ECO:0007669"/>
    <property type="project" value="InterPro"/>
</dbReference>
<comment type="caution">
    <text evidence="11">The sequence shown here is derived from an EMBL/GenBank/DDBJ whole genome shotgun (WGS) entry which is preliminary data.</text>
</comment>
<keyword evidence="5 9" id="KW-0805">Transcription regulation</keyword>
<dbReference type="AlphaFoldDB" id="A0A9P6B365"/>
<protein>
    <recommendedName>
        <fullName evidence="9">RNA polymerase II transcription factor B subunit 2</fullName>
    </recommendedName>
</protein>
<name>A0A9P6B365_9AGAM</name>
<dbReference type="PANTHER" id="PTHR13152">
    <property type="entry name" value="TFIIH, POLYPEPTIDE 4"/>
    <property type="match status" value="1"/>
</dbReference>
<reference evidence="11" key="1">
    <citation type="journal article" date="2020" name="Nat. Commun.">
        <title>Large-scale genome sequencing of mycorrhizal fungi provides insights into the early evolution of symbiotic traits.</title>
        <authorList>
            <person name="Miyauchi S."/>
            <person name="Kiss E."/>
            <person name="Kuo A."/>
            <person name="Drula E."/>
            <person name="Kohler A."/>
            <person name="Sanchez-Garcia M."/>
            <person name="Morin E."/>
            <person name="Andreopoulos B."/>
            <person name="Barry K.W."/>
            <person name="Bonito G."/>
            <person name="Buee M."/>
            <person name="Carver A."/>
            <person name="Chen C."/>
            <person name="Cichocki N."/>
            <person name="Clum A."/>
            <person name="Culley D."/>
            <person name="Crous P.W."/>
            <person name="Fauchery L."/>
            <person name="Girlanda M."/>
            <person name="Hayes R.D."/>
            <person name="Keri Z."/>
            <person name="LaButti K."/>
            <person name="Lipzen A."/>
            <person name="Lombard V."/>
            <person name="Magnuson J."/>
            <person name="Maillard F."/>
            <person name="Murat C."/>
            <person name="Nolan M."/>
            <person name="Ohm R.A."/>
            <person name="Pangilinan J."/>
            <person name="Pereira M.F."/>
            <person name="Perotto S."/>
            <person name="Peter M."/>
            <person name="Pfister S."/>
            <person name="Riley R."/>
            <person name="Sitrit Y."/>
            <person name="Stielow J.B."/>
            <person name="Szollosi G."/>
            <person name="Zifcakova L."/>
            <person name="Stursova M."/>
            <person name="Spatafora J.W."/>
            <person name="Tedersoo L."/>
            <person name="Vaario L.M."/>
            <person name="Yamada A."/>
            <person name="Yan M."/>
            <person name="Wang P."/>
            <person name="Xu J."/>
            <person name="Bruns T."/>
            <person name="Baldrian P."/>
            <person name="Vilgalys R."/>
            <person name="Dunand C."/>
            <person name="Henrissat B."/>
            <person name="Grigoriev I.V."/>
            <person name="Hibbett D."/>
            <person name="Nagy L.G."/>
            <person name="Martin F.M."/>
        </authorList>
    </citation>
    <scope>NUCLEOTIDE SEQUENCE</scope>
    <source>
        <strain evidence="11">UP504</strain>
    </source>
</reference>
<keyword evidence="7 9" id="KW-0234">DNA repair</keyword>
<dbReference type="GO" id="GO:0005675">
    <property type="term" value="C:transcription factor TFIIH holo complex"/>
    <property type="evidence" value="ECO:0007669"/>
    <property type="project" value="TreeGrafter"/>
</dbReference>
<evidence type="ECO:0000256" key="8">
    <source>
        <dbReference type="ARBA" id="ARBA00023242"/>
    </source>
</evidence>
<dbReference type="Pfam" id="PF03849">
    <property type="entry name" value="Tfb2"/>
    <property type="match status" value="1"/>
</dbReference>
<dbReference type="OrthoDB" id="364513at2759"/>
<accession>A0A9P6B365</accession>
<dbReference type="InterPro" id="IPR004598">
    <property type="entry name" value="TFIIH_p52/Tfb2"/>
</dbReference>
<evidence type="ECO:0000256" key="7">
    <source>
        <dbReference type="ARBA" id="ARBA00023204"/>
    </source>
</evidence>
<proteinExistence type="inferred from homology"/>
<comment type="function">
    <text evidence="9">Component of the general transcription and DNA repair factor IIH (TFIIH) core complex which is involved in general and transcription-coupled nucleotide excision repair (NER) of damaged DNA.</text>
</comment>
<keyword evidence="8 9" id="KW-0539">Nucleus</keyword>
<dbReference type="Pfam" id="PF18307">
    <property type="entry name" value="Tfb2_C"/>
    <property type="match status" value="1"/>
</dbReference>
<dbReference type="Proteomes" id="UP000886523">
    <property type="component" value="Unassembled WGS sequence"/>
</dbReference>
<sequence length="469" mass="52790">MAEHALLPFLRAQSQNSLTRLYGRPSACLSVSRLLQPLEQQIVMSLLWLEAPVAMASISSWTLPTKDAQRQWEAAIGSLNSLHLISETRGAIDLNPMFRAGLRTAILGGGTHQSFGVPCDKSDKEGKDGKRGAVTIDFLDKHASQKWETILHYMVSSGTEQGMKPSEGVLYLLRNGGLMSSATPSTITSKGFQFLLRPPHAQLWDLLSQFLQMSEDRGMDLVEVLSFLFMLSTMELGQDYFTEFLTETQEVMLEDLRDYGLVYQRKAKSKRFHPTRLATTLTSSLPPLLSSSMKGSSLESNPAGGTPDSQGFIIIETNYRLYAYTDNPLQVAVLNLFVALKSRFPNLVVGALSRESVKRALDNGITADQIISYLTTHAHPMMRKNNPIISSTVQDQIRIWENERNRVRTEEGYLYNDFRTERDYQDVLQYARQLGMVVWESDAKKIFFGRLAGHENIRSFISRRTQSGM</sequence>
<organism evidence="11 12">
    <name type="scientific">Hydnum rufescens UP504</name>
    <dbReference type="NCBI Taxonomy" id="1448309"/>
    <lineage>
        <taxon>Eukaryota</taxon>
        <taxon>Fungi</taxon>
        <taxon>Dikarya</taxon>
        <taxon>Basidiomycota</taxon>
        <taxon>Agaricomycotina</taxon>
        <taxon>Agaricomycetes</taxon>
        <taxon>Cantharellales</taxon>
        <taxon>Hydnaceae</taxon>
        <taxon>Hydnum</taxon>
    </lineage>
</organism>
<dbReference type="NCBIfam" id="TIGR00625">
    <property type="entry name" value="tfb2"/>
    <property type="match status" value="1"/>
</dbReference>
<keyword evidence="12" id="KW-1185">Reference proteome</keyword>
<dbReference type="Gene3D" id="3.30.70.2610">
    <property type="match status" value="1"/>
</dbReference>
<dbReference type="FunFam" id="3.30.70.2610:FF:000001">
    <property type="entry name" value="General transcription factor IIH subunit 4"/>
    <property type="match status" value="1"/>
</dbReference>
<keyword evidence="6 9" id="KW-0804">Transcription</keyword>
<feature type="domain" description="Transcription factor Tfb2 C-terminal" evidence="10">
    <location>
        <begin position="395"/>
        <end position="461"/>
    </location>
</feature>
<dbReference type="GO" id="GO:0000439">
    <property type="term" value="C:transcription factor TFIIH core complex"/>
    <property type="evidence" value="ECO:0007669"/>
    <property type="project" value="InterPro"/>
</dbReference>
<evidence type="ECO:0000256" key="9">
    <source>
        <dbReference type="RuleBase" id="RU364024"/>
    </source>
</evidence>
<evidence type="ECO:0000256" key="1">
    <source>
        <dbReference type="ARBA" id="ARBA00002817"/>
    </source>
</evidence>
<dbReference type="GO" id="GO:0003690">
    <property type="term" value="F:double-stranded DNA binding"/>
    <property type="evidence" value="ECO:0007669"/>
    <property type="project" value="TreeGrafter"/>
</dbReference>
<comment type="function">
    <text evidence="1">Component of the general transcription and DNA repair factor IIH (TFIIH) core complex, which is involved in general and transcription-coupled nucleotide excision repair (NER) of damaged DNA and, when complexed to TFIIK, in RNA transcription by RNA polymerase II. In NER, TFIIH acts by opening DNA around the lesion to allow the excision of the damaged oligonucleotide and its replacement by a new DNA fragment. In transcription, TFIIH has an essential role in transcription initiation. When the pre-initiation complex (PIC) has been established, TFIIH is required for promoter opening and promoter escape. Phosphorylation of the C-terminal tail (CTD) of the largest subunit of RNA polymerase II by the kinase module TFIIK controls the initiation of transcription.</text>
</comment>
<keyword evidence="4 9" id="KW-0227">DNA damage</keyword>
<evidence type="ECO:0000256" key="4">
    <source>
        <dbReference type="ARBA" id="ARBA00022763"/>
    </source>
</evidence>
<evidence type="ECO:0000313" key="12">
    <source>
        <dbReference type="Proteomes" id="UP000886523"/>
    </source>
</evidence>
<evidence type="ECO:0000259" key="10">
    <source>
        <dbReference type="Pfam" id="PF18307"/>
    </source>
</evidence>
<gene>
    <name evidence="11" type="ORF">BS47DRAFT_1376069</name>
</gene>